<organism evidence="1 2">
    <name type="scientific">Paraclostridium sordellii</name>
    <name type="common">Clostridium sordellii</name>
    <dbReference type="NCBI Taxonomy" id="1505"/>
    <lineage>
        <taxon>Bacteria</taxon>
        <taxon>Bacillati</taxon>
        <taxon>Bacillota</taxon>
        <taxon>Clostridia</taxon>
        <taxon>Peptostreptococcales</taxon>
        <taxon>Peptostreptococcaceae</taxon>
        <taxon>Paraclostridium</taxon>
    </lineage>
</organism>
<evidence type="ECO:0000313" key="1">
    <source>
        <dbReference type="EMBL" id="CEQ04504.1"/>
    </source>
</evidence>
<accession>A0A0C7G8E6</accession>
<dbReference type="EMBL" id="CEKZ01000003">
    <property type="protein sequence ID" value="CEQ04504.1"/>
    <property type="molecule type" value="Genomic_DNA"/>
</dbReference>
<gene>
    <name evidence="1" type="ORF">R28058_22371</name>
</gene>
<reference evidence="1 2" key="1">
    <citation type="submission" date="2015-01" db="EMBL/GenBank/DDBJ databases">
        <authorList>
            <person name="Aslett A.Martin."/>
            <person name="De Silva Nishadi"/>
        </authorList>
    </citation>
    <scope>NUCLEOTIDE SEQUENCE [LARGE SCALE GENOMIC DNA]</scope>
    <source>
        <strain evidence="1 2">R28058</strain>
    </source>
</reference>
<dbReference type="RefSeq" id="WP_155485992.1">
    <property type="nucleotide sequence ID" value="NZ_CDNI01000003.1"/>
</dbReference>
<protein>
    <submittedName>
        <fullName evidence="1">Uncharacterized protein</fullName>
    </submittedName>
</protein>
<dbReference type="Proteomes" id="UP000049127">
    <property type="component" value="Unassembled WGS sequence"/>
</dbReference>
<sequence>MVKIMEDTHPIFLDELPKAYYDAKAEFLKNTNKKMTLGEFALEISKYLSSIDDIKH</sequence>
<name>A0A0C7G8E6_PARSO</name>
<dbReference type="AlphaFoldDB" id="A0A0C7G8E6"/>
<dbReference type="OrthoDB" id="3177522at2"/>
<proteinExistence type="predicted"/>
<evidence type="ECO:0000313" key="2">
    <source>
        <dbReference type="Proteomes" id="UP000049127"/>
    </source>
</evidence>